<proteinExistence type="predicted"/>
<dbReference type="EMBL" id="JAVREM010000048">
    <property type="protein sequence ID" value="MDT0321826.1"/>
    <property type="molecule type" value="Genomic_DNA"/>
</dbReference>
<evidence type="ECO:0000313" key="4">
    <source>
        <dbReference type="Proteomes" id="UP001183420"/>
    </source>
</evidence>
<reference evidence="4" key="1">
    <citation type="submission" date="2023-07" db="EMBL/GenBank/DDBJ databases">
        <title>30 novel species of actinomycetes from the DSMZ collection.</title>
        <authorList>
            <person name="Nouioui I."/>
        </authorList>
    </citation>
    <scope>NUCLEOTIDE SEQUENCE [LARGE SCALE GENOMIC DNA]</scope>
    <source>
        <strain evidence="4">DSM 44918</strain>
    </source>
</reference>
<gene>
    <name evidence="3" type="ORF">RNC47_26175</name>
</gene>
<feature type="compositionally biased region" description="Low complexity" evidence="1">
    <location>
        <begin position="113"/>
        <end position="132"/>
    </location>
</feature>
<accession>A0ABU2LW71</accession>
<evidence type="ECO:0008006" key="5">
    <source>
        <dbReference type="Google" id="ProtNLM"/>
    </source>
</evidence>
<evidence type="ECO:0000256" key="2">
    <source>
        <dbReference type="SAM" id="Phobius"/>
    </source>
</evidence>
<feature type="compositionally biased region" description="Low complexity" evidence="1">
    <location>
        <begin position="8"/>
        <end position="27"/>
    </location>
</feature>
<name>A0ABU2LW71_9ACTN</name>
<dbReference type="Proteomes" id="UP001183420">
    <property type="component" value="Unassembled WGS sequence"/>
</dbReference>
<keyword evidence="4" id="KW-1185">Reference proteome</keyword>
<keyword evidence="2" id="KW-1133">Transmembrane helix</keyword>
<feature type="region of interest" description="Disordered" evidence="1">
    <location>
        <begin position="1"/>
        <end position="224"/>
    </location>
</feature>
<feature type="transmembrane region" description="Helical" evidence="2">
    <location>
        <begin position="230"/>
        <end position="249"/>
    </location>
</feature>
<sequence>MVREPVNEAAMRAATATPSAAPAASEPPAAPGAVGGGKTSAKKTSSWFEPRKAPPNRPGSTDHTPSGGHPVVTETPPDGMPGLGAPAGGGWAGVPQRTDTPAAGIPQLPPRPVGTGPAGPTAGPMAGTMPLPAREPVPVGGPLPPALGDQEPDGSTMDLGGPFPPPPPSDVLAATGPMPRITDTGPLPQVPSAGSPRPPAPAPEPADEPEPPAPKPAAPARRKGRSKMRLLVVAVVGIAVVAYGVGLFMSPKDVPAGTTVLGVDIGGLSSQEAQARLDSQLEAANETPLTLLVGDREIELKPSVAGLAVDTEGTVRAVSGQDYSPVAVFGSLVGAERAENAVFAVDREKLTVALDGIATESGGAGPVEGTVVFENGEAIGRAGEPGNAIDVQAAADAVEAAFRERAATGRNPVVELPVSAQEPAVGEEQIQQALTEFGEPAMSGWVWLMAGGREIPMSPTTIDDFLSMQAGESGALQPVIDMEVLAATYGSTFDGVMIDAGAGPVPMTPEHAAAALIPALRETATVDEGPGRREAVVEGAVSP</sequence>
<feature type="compositionally biased region" description="Pro residues" evidence="1">
    <location>
        <begin position="133"/>
        <end position="145"/>
    </location>
</feature>
<evidence type="ECO:0000313" key="3">
    <source>
        <dbReference type="EMBL" id="MDT0321826.1"/>
    </source>
</evidence>
<keyword evidence="2" id="KW-0812">Transmembrane</keyword>
<feature type="compositionally biased region" description="Gly residues" evidence="1">
    <location>
        <begin position="81"/>
        <end position="92"/>
    </location>
</feature>
<protein>
    <recommendedName>
        <fullName evidence="5">Peptidoglycan binding domain-containing protein</fullName>
    </recommendedName>
</protein>
<comment type="caution">
    <text evidence="3">The sequence shown here is derived from an EMBL/GenBank/DDBJ whole genome shotgun (WGS) entry which is preliminary data.</text>
</comment>
<evidence type="ECO:0000256" key="1">
    <source>
        <dbReference type="SAM" id="MobiDB-lite"/>
    </source>
</evidence>
<keyword evidence="2" id="KW-0472">Membrane</keyword>
<dbReference type="RefSeq" id="WP_311602124.1">
    <property type="nucleotide sequence ID" value="NZ_JAVREM010000048.1"/>
</dbReference>
<organism evidence="3 4">
    <name type="scientific">Streptomyces millisiae</name>
    <dbReference type="NCBI Taxonomy" id="3075542"/>
    <lineage>
        <taxon>Bacteria</taxon>
        <taxon>Bacillati</taxon>
        <taxon>Actinomycetota</taxon>
        <taxon>Actinomycetes</taxon>
        <taxon>Kitasatosporales</taxon>
        <taxon>Streptomycetaceae</taxon>
        <taxon>Streptomyces</taxon>
    </lineage>
</organism>